<comment type="subcellular location">
    <subcellularLocation>
        <location evidence="9">Cytoplasm</location>
    </subcellularLocation>
    <subcellularLocation>
        <location evidence="9">Mitochondrion intermembrane space</location>
    </subcellularLocation>
</comment>
<keyword evidence="12" id="KW-1185">Reference proteome</keyword>
<evidence type="ECO:0000256" key="5">
    <source>
        <dbReference type="ARBA" id="ARBA00022723"/>
    </source>
</evidence>
<dbReference type="GO" id="GO:0005758">
    <property type="term" value="C:mitochondrial intermembrane space"/>
    <property type="evidence" value="ECO:0007669"/>
    <property type="project" value="UniProtKB-SubCell"/>
</dbReference>
<dbReference type="EMBL" id="JBCAWK010000008">
    <property type="protein sequence ID" value="KAK8850602.1"/>
    <property type="molecule type" value="Genomic_DNA"/>
</dbReference>
<keyword evidence="4 9" id="KW-0963">Cytoplasm</keyword>
<feature type="domain" description="Anamorsin C-terminal" evidence="10">
    <location>
        <begin position="210"/>
        <end position="315"/>
    </location>
</feature>
<reference evidence="11 12" key="1">
    <citation type="journal article" date="2024" name="bioRxiv">
        <title>Comparative genomics of Cryptococcus and Kwoniella reveals pathogenesis evolution and contrasting karyotype dynamics via intercentromeric recombination or chromosome fusion.</title>
        <authorList>
            <person name="Coelho M.A."/>
            <person name="David-Palma M."/>
            <person name="Shea T."/>
            <person name="Bowers K."/>
            <person name="McGinley-Smith S."/>
            <person name="Mohammad A.W."/>
            <person name="Gnirke A."/>
            <person name="Yurkov A.M."/>
            <person name="Nowrousian M."/>
            <person name="Sun S."/>
            <person name="Cuomo C.A."/>
            <person name="Heitman J."/>
        </authorList>
    </citation>
    <scope>NUCLEOTIDE SEQUENCE [LARGE SCALE GENOMIC DNA]</scope>
    <source>
        <strain evidence="11 12">CBS 13917</strain>
    </source>
</reference>
<dbReference type="GO" id="GO:0051539">
    <property type="term" value="F:4 iron, 4 sulfur cluster binding"/>
    <property type="evidence" value="ECO:0007669"/>
    <property type="project" value="UniProtKB-KW"/>
</dbReference>
<dbReference type="Pfam" id="PF05093">
    <property type="entry name" value="CIAPIN1"/>
    <property type="match status" value="1"/>
</dbReference>
<feature type="binding site" evidence="9">
    <location>
        <position position="288"/>
    </location>
    <ligand>
        <name>[4Fe-4S] cluster</name>
        <dbReference type="ChEBI" id="CHEBI:49883"/>
    </ligand>
</feature>
<evidence type="ECO:0000256" key="1">
    <source>
        <dbReference type="ARBA" id="ARBA00001966"/>
    </source>
</evidence>
<dbReference type="GO" id="GO:0051537">
    <property type="term" value="F:2 iron, 2 sulfur cluster binding"/>
    <property type="evidence" value="ECO:0007669"/>
    <property type="project" value="UniProtKB-UniRule"/>
</dbReference>
<keyword evidence="8 9" id="KW-0496">Mitochondrion</keyword>
<feature type="region of interest" description="Fe-S binding site B" evidence="9">
    <location>
        <begin position="285"/>
        <end position="299"/>
    </location>
</feature>
<feature type="binding site" evidence="9">
    <location>
        <position position="299"/>
    </location>
    <ligand>
        <name>[4Fe-4S] cluster</name>
        <dbReference type="ChEBI" id="CHEBI:49883"/>
    </ligand>
</feature>
<protein>
    <submittedName>
        <fullName evidence="11">Fe-S cluster assembly protein DRE2</fullName>
    </submittedName>
</protein>
<dbReference type="Proteomes" id="UP001388673">
    <property type="component" value="Unassembled WGS sequence"/>
</dbReference>
<proteinExistence type="inferred from homology"/>
<comment type="cofactor">
    <cofactor evidence="1 9">
        <name>[4Fe-4S] cluster</name>
        <dbReference type="ChEBI" id="CHEBI:49883"/>
    </cofactor>
</comment>
<evidence type="ECO:0000259" key="10">
    <source>
        <dbReference type="Pfam" id="PF05093"/>
    </source>
</evidence>
<accession>A0AAW0YXX2</accession>
<dbReference type="GO" id="GO:0016226">
    <property type="term" value="P:iron-sulfur cluster assembly"/>
    <property type="evidence" value="ECO:0007669"/>
    <property type="project" value="UniProtKB-UniRule"/>
</dbReference>
<evidence type="ECO:0000313" key="11">
    <source>
        <dbReference type="EMBL" id="KAK8850602.1"/>
    </source>
</evidence>
<evidence type="ECO:0000313" key="12">
    <source>
        <dbReference type="Proteomes" id="UP001388673"/>
    </source>
</evidence>
<comment type="cofactor">
    <cofactor evidence="9">
        <name>[2Fe-2S] cluster</name>
        <dbReference type="ChEBI" id="CHEBI:190135"/>
    </cofactor>
</comment>
<comment type="domain">
    <text evidence="9">The twin Cx2C motifs are involved in the recognition by the mitochondrial MIA40-ERV1 disulfide relay system. The formation of 2 disulfide bonds in the Cx2C motifs through dithiol/disulfide exchange reactions effectively traps the protein in the mitochondrial intermembrane space.</text>
</comment>
<comment type="caution">
    <text evidence="9">Lacks conserved residue(s) required for the propagation of feature annotation.</text>
</comment>
<evidence type="ECO:0000256" key="2">
    <source>
        <dbReference type="ARBA" id="ARBA00008169"/>
    </source>
</evidence>
<feature type="binding site" evidence="9">
    <location>
        <position position="219"/>
    </location>
    <ligand>
        <name>[2Fe-2S] cluster</name>
        <dbReference type="ChEBI" id="CHEBI:190135"/>
    </ligand>
</feature>
<feature type="binding site" evidence="9">
    <location>
        <position position="296"/>
    </location>
    <ligand>
        <name>[4Fe-4S] cluster</name>
        <dbReference type="ChEBI" id="CHEBI:49883"/>
    </ligand>
</feature>
<organism evidence="11 12">
    <name type="scientific">Kwoniella newhampshirensis</name>
    <dbReference type="NCBI Taxonomy" id="1651941"/>
    <lineage>
        <taxon>Eukaryota</taxon>
        <taxon>Fungi</taxon>
        <taxon>Dikarya</taxon>
        <taxon>Basidiomycota</taxon>
        <taxon>Agaricomycotina</taxon>
        <taxon>Tremellomycetes</taxon>
        <taxon>Tremellales</taxon>
        <taxon>Cryptococcaceae</taxon>
        <taxon>Kwoniella</taxon>
    </lineage>
</organism>
<dbReference type="GeneID" id="92181779"/>
<evidence type="ECO:0000256" key="6">
    <source>
        <dbReference type="ARBA" id="ARBA00023004"/>
    </source>
</evidence>
<comment type="similarity">
    <text evidence="2 9">Belongs to the anamorsin family.</text>
</comment>
<dbReference type="PANTHER" id="PTHR13273">
    <property type="entry name" value="ANAMORSIN"/>
    <property type="match status" value="1"/>
</dbReference>
<gene>
    <name evidence="11" type="ORF">IAR55_004521</name>
</gene>
<dbReference type="GO" id="GO:0046872">
    <property type="term" value="F:metal ion binding"/>
    <property type="evidence" value="ECO:0007669"/>
    <property type="project" value="UniProtKB-KW"/>
</dbReference>
<name>A0AAW0YXX2_9TREE</name>
<sequence length="321" mass="33984">MVNANGLSYSSGSSSTQVVLGSMQRAEEYQTLLVELKGAAGGGKVQGEMVDRILDNATTLPSPPLTIHFVLPLPLPEKLLPTIPPSTQLFIHLPQHSESELTSLHASLAQHSFTPVLPTPSTSILAYTSPSAPSLPTIASVPSPIPAASTSTSAPLSLGARPLALKRSGDKARKAALWAIDSPLLPDGGKSLLTPEDHARPECVFPASDGKPVKRRRACKDCTCGLKELEDEEQAQSAAAVKEAQKAFFLEGDDDIPETLKTATEGMEGVWPTEKRAEAKKTSSCGSCYLGDAFRCSSCPYLGLPPFKPGEQVQLSIDDDI</sequence>
<dbReference type="HAMAP" id="MF_03115">
    <property type="entry name" value="Anamorsin"/>
    <property type="match status" value="1"/>
</dbReference>
<dbReference type="InterPro" id="IPR046408">
    <property type="entry name" value="CIAPIN1"/>
</dbReference>
<dbReference type="KEGG" id="kne:92181779"/>
<keyword evidence="9" id="KW-0001">2Fe-2S</keyword>
<evidence type="ECO:0000256" key="9">
    <source>
        <dbReference type="HAMAP-Rule" id="MF_03115"/>
    </source>
</evidence>
<feature type="binding site" evidence="9">
    <location>
        <position position="203"/>
    </location>
    <ligand>
        <name>[2Fe-2S] cluster</name>
        <dbReference type="ChEBI" id="CHEBI:190135"/>
    </ligand>
</feature>
<dbReference type="PANTHER" id="PTHR13273:SF14">
    <property type="entry name" value="ANAMORSIN"/>
    <property type="match status" value="1"/>
</dbReference>
<keyword evidence="3 9" id="KW-0004">4Fe-4S</keyword>
<feature type="short sequence motif" description="Cx2C motif 2" evidence="9">
    <location>
        <begin position="296"/>
        <end position="299"/>
    </location>
</feature>
<feature type="binding site" evidence="9">
    <location>
        <position position="285"/>
    </location>
    <ligand>
        <name>[4Fe-4S] cluster</name>
        <dbReference type="ChEBI" id="CHEBI:49883"/>
    </ligand>
</feature>
<evidence type="ECO:0000256" key="4">
    <source>
        <dbReference type="ARBA" id="ARBA00022490"/>
    </source>
</evidence>
<keyword evidence="6 9" id="KW-0408">Iron</keyword>
<feature type="binding site" evidence="9">
    <location>
        <position position="222"/>
    </location>
    <ligand>
        <name>[2Fe-2S] cluster</name>
        <dbReference type="ChEBI" id="CHEBI:190135"/>
    </ligand>
</feature>
<comment type="domain">
    <text evidence="9">The C-terminal domain binds 2 Fe-S clusters but is otherwise mostly in an intrinsically disordered conformation.</text>
</comment>
<comment type="domain">
    <text evidence="9">The N-terminal domain has structural similarity with S-adenosyl-L-methionine-dependent methyltransferases, but does not bind S-adenosyl-L-methionine. It is required for correct assembly of the 2 Fe-S clusters.</text>
</comment>
<dbReference type="InterPro" id="IPR007785">
    <property type="entry name" value="Anamorsin"/>
</dbReference>
<dbReference type="AlphaFoldDB" id="A0AAW0YXX2"/>
<feature type="binding site" evidence="9">
    <location>
        <position position="224"/>
    </location>
    <ligand>
        <name>[2Fe-2S] cluster</name>
        <dbReference type="ChEBI" id="CHEBI:190135"/>
    </ligand>
</feature>
<evidence type="ECO:0000256" key="3">
    <source>
        <dbReference type="ARBA" id="ARBA00022485"/>
    </source>
</evidence>
<dbReference type="GO" id="GO:0009055">
    <property type="term" value="F:electron transfer activity"/>
    <property type="evidence" value="ECO:0007669"/>
    <property type="project" value="UniProtKB-UniRule"/>
</dbReference>
<keyword evidence="5 9" id="KW-0479">Metal-binding</keyword>
<comment type="caution">
    <text evidence="11">The sequence shown here is derived from an EMBL/GenBank/DDBJ whole genome shotgun (WGS) entry which is preliminary data.</text>
</comment>
<feature type="short sequence motif" description="Cx2C motif 1" evidence="9">
    <location>
        <begin position="285"/>
        <end position="288"/>
    </location>
</feature>
<evidence type="ECO:0000256" key="7">
    <source>
        <dbReference type="ARBA" id="ARBA00023014"/>
    </source>
</evidence>
<evidence type="ECO:0000256" key="8">
    <source>
        <dbReference type="ARBA" id="ARBA00023128"/>
    </source>
</evidence>
<dbReference type="RefSeq" id="XP_066802033.1">
    <property type="nucleotide sequence ID" value="XM_066947619.1"/>
</dbReference>
<keyword evidence="7 9" id="KW-0411">Iron-sulfur</keyword>